<dbReference type="InterPro" id="IPR001680">
    <property type="entry name" value="WD40_rpt"/>
</dbReference>
<evidence type="ECO:0000256" key="2">
    <source>
        <dbReference type="ARBA" id="ARBA00022574"/>
    </source>
</evidence>
<dbReference type="InterPro" id="IPR036322">
    <property type="entry name" value="WD40_repeat_dom_sf"/>
</dbReference>
<comment type="subcellular location">
    <subcellularLocation>
        <location evidence="1">Nucleus</location>
    </subcellularLocation>
</comment>
<reference evidence="10" key="1">
    <citation type="submission" date="2025-08" db="UniProtKB">
        <authorList>
            <consortium name="RefSeq"/>
        </authorList>
    </citation>
    <scope>IDENTIFICATION</scope>
    <source>
        <tissue evidence="10">Muscle</tissue>
    </source>
</reference>
<feature type="domain" description="Histone-binding protein RBBP4-like N-terminal" evidence="8">
    <location>
        <begin position="43"/>
        <end position="112"/>
    </location>
</feature>
<feature type="region of interest" description="Disordered" evidence="7">
    <location>
        <begin position="114"/>
        <end position="134"/>
    </location>
</feature>
<dbReference type="PANTHER" id="PTHR45903:SF1">
    <property type="entry name" value="GLUTAMATE-RICH WD REPEAT-CONTAINING PROTEIN 1"/>
    <property type="match status" value="1"/>
</dbReference>
<feature type="repeat" description="WD" evidence="6">
    <location>
        <begin position="300"/>
        <end position="341"/>
    </location>
</feature>
<evidence type="ECO:0000313" key="9">
    <source>
        <dbReference type="Proteomes" id="UP000694941"/>
    </source>
</evidence>
<evidence type="ECO:0000256" key="4">
    <source>
        <dbReference type="ARBA" id="ARBA00023242"/>
    </source>
</evidence>
<dbReference type="Pfam" id="PF12265">
    <property type="entry name" value="CAF1C_H4-bd"/>
    <property type="match status" value="1"/>
</dbReference>
<dbReference type="InterPro" id="IPR019775">
    <property type="entry name" value="WD40_repeat_CS"/>
</dbReference>
<feature type="region of interest" description="Disordered" evidence="7">
    <location>
        <begin position="1"/>
        <end position="27"/>
    </location>
</feature>
<evidence type="ECO:0000256" key="1">
    <source>
        <dbReference type="ARBA" id="ARBA00004123"/>
    </source>
</evidence>
<dbReference type="GeneID" id="106458372"/>
<evidence type="ECO:0000256" key="3">
    <source>
        <dbReference type="ARBA" id="ARBA00022737"/>
    </source>
</evidence>
<evidence type="ECO:0000313" key="10">
    <source>
        <dbReference type="RefSeq" id="XP_013773333.1"/>
    </source>
</evidence>
<sequence>MSVNDKMDESENDMETDSGGENCSEDQNASIKTYLPGQAINNDEELVCDESTYVLYHQAQTGAPCLSFDIIQDDLGDNRTEQFPLTAYIVAGSQAERSHVNNLIVMKMSNMNKVKATEKDEEDESDSDSDDEDQVPELECALIHHHGCVNRVRVTAINNRPLAASWSEMGKVYIWDLSHPLQAVNVPHVMASYVRNNEAPKPLFTFTGHQSEGFAVDWSPTKPGVLATGDCKKNIHLWKPLEGGTWHVDQRAYTGHTASVEDLQWSPNEPYVLASCSVDKSIRVWDMRAAPQKACMITTEDAHELDINVISWNRKEPFILSGGDDGVIKVWDLRQFKKESAVATFKHHTAPITSVEWHPTDSTVYAASGSDDQISLWDLAVERDAEAERTAQEEAELANLPPQLLFIHQGQTEIKELHWHPQMPGVIISTALSGFNIFRTISV</sequence>
<keyword evidence="2 6" id="KW-0853">WD repeat</keyword>
<organism evidence="9 10">
    <name type="scientific">Limulus polyphemus</name>
    <name type="common">Atlantic horseshoe crab</name>
    <dbReference type="NCBI Taxonomy" id="6850"/>
    <lineage>
        <taxon>Eukaryota</taxon>
        <taxon>Metazoa</taxon>
        <taxon>Ecdysozoa</taxon>
        <taxon>Arthropoda</taxon>
        <taxon>Chelicerata</taxon>
        <taxon>Merostomata</taxon>
        <taxon>Xiphosura</taxon>
        <taxon>Limulidae</taxon>
        <taxon>Limulus</taxon>
    </lineage>
</organism>
<dbReference type="PROSITE" id="PS00678">
    <property type="entry name" value="WD_REPEATS_1"/>
    <property type="match status" value="2"/>
</dbReference>
<proteinExistence type="predicted"/>
<dbReference type="PRINTS" id="PR00320">
    <property type="entry name" value="GPROTEINBRPT"/>
</dbReference>
<name>A0ABM1B2A1_LIMPO</name>
<evidence type="ECO:0000256" key="5">
    <source>
        <dbReference type="ARBA" id="ARBA00040876"/>
    </source>
</evidence>
<evidence type="ECO:0000256" key="7">
    <source>
        <dbReference type="SAM" id="MobiDB-lite"/>
    </source>
</evidence>
<dbReference type="PANTHER" id="PTHR45903">
    <property type="entry name" value="GLUTAMATE-RICH WD REPEAT-CONTAINING PROTEIN 1"/>
    <property type="match status" value="1"/>
</dbReference>
<feature type="compositionally biased region" description="Acidic residues" evidence="7">
    <location>
        <begin position="119"/>
        <end position="134"/>
    </location>
</feature>
<dbReference type="PROSITE" id="PS50294">
    <property type="entry name" value="WD_REPEATS_REGION"/>
    <property type="match status" value="3"/>
</dbReference>
<evidence type="ECO:0000256" key="6">
    <source>
        <dbReference type="PROSITE-ProRule" id="PRU00221"/>
    </source>
</evidence>
<dbReference type="Pfam" id="PF00400">
    <property type="entry name" value="WD40"/>
    <property type="match status" value="4"/>
</dbReference>
<dbReference type="InterPro" id="IPR051972">
    <property type="entry name" value="Glutamate-rich_WD_repeat"/>
</dbReference>
<accession>A0ABM1B2A1</accession>
<dbReference type="InterPro" id="IPR020472">
    <property type="entry name" value="WD40_PAC1"/>
</dbReference>
<dbReference type="SUPFAM" id="SSF50978">
    <property type="entry name" value="WD40 repeat-like"/>
    <property type="match status" value="1"/>
</dbReference>
<dbReference type="PROSITE" id="PS50082">
    <property type="entry name" value="WD_REPEATS_2"/>
    <property type="match status" value="3"/>
</dbReference>
<keyword evidence="9" id="KW-1185">Reference proteome</keyword>
<dbReference type="InterPro" id="IPR022052">
    <property type="entry name" value="Histone-bd_RBBP4-like_N"/>
</dbReference>
<protein>
    <recommendedName>
        <fullName evidence="5">Glutamate-rich WD repeat-containing protein 1</fullName>
    </recommendedName>
</protein>
<feature type="repeat" description="WD" evidence="6">
    <location>
        <begin position="253"/>
        <end position="288"/>
    </location>
</feature>
<gene>
    <name evidence="10" type="primary">LOC106458372</name>
</gene>
<dbReference type="Proteomes" id="UP000694941">
    <property type="component" value="Unplaced"/>
</dbReference>
<dbReference type="Gene3D" id="2.130.10.10">
    <property type="entry name" value="YVTN repeat-like/Quinoprotein amine dehydrogenase"/>
    <property type="match status" value="1"/>
</dbReference>
<feature type="repeat" description="WD" evidence="6">
    <location>
        <begin position="345"/>
        <end position="387"/>
    </location>
</feature>
<dbReference type="InterPro" id="IPR015943">
    <property type="entry name" value="WD40/YVTN_repeat-like_dom_sf"/>
</dbReference>
<keyword evidence="4" id="KW-0539">Nucleus</keyword>
<dbReference type="SMART" id="SM00320">
    <property type="entry name" value="WD40"/>
    <property type="match status" value="6"/>
</dbReference>
<keyword evidence="3" id="KW-0677">Repeat</keyword>
<dbReference type="RefSeq" id="XP_013773333.1">
    <property type="nucleotide sequence ID" value="XM_013917879.2"/>
</dbReference>
<evidence type="ECO:0000259" key="8">
    <source>
        <dbReference type="Pfam" id="PF12265"/>
    </source>
</evidence>